<evidence type="ECO:0000256" key="6">
    <source>
        <dbReference type="SAM" id="Phobius"/>
    </source>
</evidence>
<keyword evidence="6" id="KW-0812">Transmembrane</keyword>
<evidence type="ECO:0000256" key="5">
    <source>
        <dbReference type="ARBA" id="ARBA00022833"/>
    </source>
</evidence>
<dbReference type="GO" id="GO:0004180">
    <property type="term" value="F:carboxypeptidase activity"/>
    <property type="evidence" value="ECO:0007669"/>
    <property type="project" value="UniProtKB-KW"/>
</dbReference>
<sequence length="583" mass="64793">MVDIEKQQSASATTTSKLLHFIIRSIPAIILLGFIAITGSGVLLNKDQDYFPLSSKNCGSRPLCPIIPYVRPDSYHSDNSTVLKIISDESFRNSSAKKLSGAVRIKTDVYDDSPLVKEDPKYWDDKFKPFYEYLESTFPNLFEFAEVERINGWALVFTWKGSNHSLKPILLTAHQDVVPTQDATLKDWTYPPYEGVYDGEHLWGRGSADCKNLLIGVIEALEELHANGFKPNRTIVLGFGIDEEIGGERGASKIGEKLLEKYGKSSFYAVIDEGGQSLIEQEGIFLALPGTGEKGIVNVVIGLNTPGGHSSVPPDHTSIGILSKLISSIEDEPFHAIFSPRNPTFHEYQCIATHSPSLSPAVRTAILNAEANPLANEVAIEYLTHQSLATRYLIETTQAVDLIHGGAKSNALPEYTEAVINHRISVESSVNETVSKDLRHVLKIAKRFNLGVLYEDTELLPKTDAGYFTVHKEGSLEPAPLTPVNDKHWDILGGVIRHVYEEVAYPSKFDDKPVVVAPGIATGNTDTHWYWPLTEHIYRYRPGLTPTVETHAHGVDEHIPFDSHLQIIAFYYQYLQVIDSLED</sequence>
<dbReference type="Gene3D" id="3.30.70.360">
    <property type="match status" value="1"/>
</dbReference>
<keyword evidence="9" id="KW-1185">Reference proteome</keyword>
<feature type="transmembrane region" description="Helical" evidence="6">
    <location>
        <begin position="21"/>
        <end position="44"/>
    </location>
</feature>
<keyword evidence="2" id="KW-0645">Protease</keyword>
<evidence type="ECO:0000259" key="7">
    <source>
        <dbReference type="Pfam" id="PF07687"/>
    </source>
</evidence>
<name>A0ABP0EKG0_9ASCO</name>
<protein>
    <submittedName>
        <fullName evidence="8">Carboxypeptidase S</fullName>
    </submittedName>
</protein>
<comment type="similarity">
    <text evidence="1">Belongs to the peptidase M20A family.</text>
</comment>
<accession>A0ABP0EKG0</accession>
<evidence type="ECO:0000256" key="2">
    <source>
        <dbReference type="ARBA" id="ARBA00022670"/>
    </source>
</evidence>
<dbReference type="CDD" id="cd05674">
    <property type="entry name" value="M20_yscS"/>
    <property type="match status" value="1"/>
</dbReference>
<dbReference type="PROSITE" id="PS00759">
    <property type="entry name" value="ARGE_DAPE_CPG2_2"/>
    <property type="match status" value="1"/>
</dbReference>
<dbReference type="InterPro" id="IPR047177">
    <property type="entry name" value="Pept_M20A"/>
</dbReference>
<evidence type="ECO:0000313" key="9">
    <source>
        <dbReference type="Proteomes" id="UP001497600"/>
    </source>
</evidence>
<evidence type="ECO:0000313" key="8">
    <source>
        <dbReference type="EMBL" id="CAK7917585.1"/>
    </source>
</evidence>
<proteinExistence type="inferred from homology"/>
<keyword evidence="6" id="KW-0472">Membrane</keyword>
<dbReference type="SUPFAM" id="SSF55031">
    <property type="entry name" value="Bacterial exopeptidase dimerisation domain"/>
    <property type="match status" value="1"/>
</dbReference>
<evidence type="ECO:0000256" key="4">
    <source>
        <dbReference type="ARBA" id="ARBA00022801"/>
    </source>
</evidence>
<dbReference type="EMBL" id="OZ004259">
    <property type="protein sequence ID" value="CAK7917585.1"/>
    <property type="molecule type" value="Genomic_DNA"/>
</dbReference>
<organism evidence="8 9">
    <name type="scientific">[Candida] anglica</name>
    <dbReference type="NCBI Taxonomy" id="148631"/>
    <lineage>
        <taxon>Eukaryota</taxon>
        <taxon>Fungi</taxon>
        <taxon>Dikarya</taxon>
        <taxon>Ascomycota</taxon>
        <taxon>Saccharomycotina</taxon>
        <taxon>Pichiomycetes</taxon>
        <taxon>Debaryomycetaceae</taxon>
        <taxon>Kurtzmaniella</taxon>
    </lineage>
</organism>
<keyword evidence="4" id="KW-0378">Hydrolase</keyword>
<dbReference type="PANTHER" id="PTHR45962">
    <property type="entry name" value="N-FATTY-ACYL-AMINO ACID SYNTHASE/HYDROLASE PM20D1"/>
    <property type="match status" value="1"/>
</dbReference>
<keyword evidence="8" id="KW-0121">Carboxypeptidase</keyword>
<feature type="domain" description="Peptidase M20 dimerisation" evidence="7">
    <location>
        <begin position="291"/>
        <end position="439"/>
    </location>
</feature>
<keyword evidence="6" id="KW-1133">Transmembrane helix</keyword>
<keyword evidence="3" id="KW-0479">Metal-binding</keyword>
<dbReference type="Gene3D" id="3.40.630.10">
    <property type="entry name" value="Zn peptidases"/>
    <property type="match status" value="1"/>
</dbReference>
<dbReference type="InterPro" id="IPR036264">
    <property type="entry name" value="Bact_exopeptidase_dim_dom"/>
</dbReference>
<dbReference type="PIRSF" id="PIRSF037217">
    <property type="entry name" value="Carboxypeptidase_S"/>
    <property type="match status" value="1"/>
</dbReference>
<dbReference type="InterPro" id="IPR011650">
    <property type="entry name" value="Peptidase_M20_dimer"/>
</dbReference>
<gene>
    <name evidence="8" type="primary">CPS1</name>
    <name evidence="8" type="ORF">CAAN4_G09208</name>
</gene>
<dbReference type="InterPro" id="IPR002933">
    <property type="entry name" value="Peptidase_M20"/>
</dbReference>
<evidence type="ECO:0000256" key="1">
    <source>
        <dbReference type="ARBA" id="ARBA00006247"/>
    </source>
</evidence>
<dbReference type="SUPFAM" id="SSF53187">
    <property type="entry name" value="Zn-dependent exopeptidases"/>
    <property type="match status" value="1"/>
</dbReference>
<dbReference type="Pfam" id="PF01546">
    <property type="entry name" value="Peptidase_M20"/>
    <property type="match status" value="1"/>
</dbReference>
<dbReference type="PANTHER" id="PTHR45962:SF1">
    <property type="entry name" value="N-FATTY-ACYL-AMINO ACID SYNTHASE_HYDROLASE PM20D1"/>
    <property type="match status" value="1"/>
</dbReference>
<dbReference type="Gene3D" id="1.10.150.900">
    <property type="match status" value="1"/>
</dbReference>
<dbReference type="InterPro" id="IPR001261">
    <property type="entry name" value="ArgE/DapE_CS"/>
</dbReference>
<dbReference type="Proteomes" id="UP001497600">
    <property type="component" value="Chromosome G"/>
</dbReference>
<evidence type="ECO:0000256" key="3">
    <source>
        <dbReference type="ARBA" id="ARBA00022723"/>
    </source>
</evidence>
<reference evidence="8 9" key="1">
    <citation type="submission" date="2024-01" db="EMBL/GenBank/DDBJ databases">
        <authorList>
            <consortium name="Genoscope - CEA"/>
            <person name="William W."/>
        </authorList>
    </citation>
    <scope>NUCLEOTIDE SEQUENCE [LARGE SCALE GENOMIC DNA]</scope>
    <source>
        <strain evidence="8 9">29B2s-10</strain>
    </source>
</reference>
<dbReference type="InterPro" id="IPR017141">
    <property type="entry name" value="Pept_M20_carboxypep"/>
</dbReference>
<dbReference type="PROSITE" id="PS00758">
    <property type="entry name" value="ARGE_DAPE_CPG2_1"/>
    <property type="match status" value="1"/>
</dbReference>
<keyword evidence="5" id="KW-0862">Zinc</keyword>
<dbReference type="Pfam" id="PF07687">
    <property type="entry name" value="M20_dimer"/>
    <property type="match status" value="1"/>
</dbReference>